<feature type="region of interest" description="Disordered" evidence="1">
    <location>
        <begin position="151"/>
        <end position="170"/>
    </location>
</feature>
<keyword evidence="2" id="KW-0472">Membrane</keyword>
<feature type="transmembrane region" description="Helical" evidence="2">
    <location>
        <begin position="182"/>
        <end position="204"/>
    </location>
</feature>
<accession>A0A1I7XVZ0</accession>
<evidence type="ECO:0000256" key="1">
    <source>
        <dbReference type="SAM" id="MobiDB-lite"/>
    </source>
</evidence>
<sequence>MWAVGVGLSIAQYIGLLILVTNRMVILSFNGNMLDKVWSGRVCGFLLFTQFLFPFVYVLSVIYDDPGLYIAQTLDDVLRICWTDEKLQKEYNALSQVILIIVIVFSGIAFAIIGILHVLRLELEPEDDVSSVPHPGDVSMQELEWIVETTSLGSSEEHTSSITPRNTGGSPGGCPSGFHVTIFLFINYIFLSLEAAFTIVFVALPPTSAIVLGNFASLSFPLLMLSYWYGRSLITPWTYQRRDGTIRFWVYRLRQMCYNPDPRFRQLSSDITVFSTSHSSESRSTDNYPATLRRSMSLSQYERHVKECSTRDSYLHRTTSLDEHL</sequence>
<proteinExistence type="predicted"/>
<feature type="transmembrane region" description="Helical" evidence="2">
    <location>
        <begin position="97"/>
        <end position="119"/>
    </location>
</feature>
<protein>
    <submittedName>
        <fullName evidence="4">G_PROTEIN_RECEP_F1_2 domain-containing protein</fullName>
    </submittedName>
</protein>
<keyword evidence="2" id="KW-0812">Transmembrane</keyword>
<dbReference type="Proteomes" id="UP000095287">
    <property type="component" value="Unplaced"/>
</dbReference>
<feature type="transmembrane region" description="Helical" evidence="2">
    <location>
        <begin position="6"/>
        <end position="30"/>
    </location>
</feature>
<keyword evidence="3" id="KW-1185">Reference proteome</keyword>
<evidence type="ECO:0000313" key="4">
    <source>
        <dbReference type="WBParaSite" id="L893_g10156.t1"/>
    </source>
</evidence>
<dbReference type="AlphaFoldDB" id="A0A1I7XVZ0"/>
<feature type="transmembrane region" description="Helical" evidence="2">
    <location>
        <begin position="42"/>
        <end position="63"/>
    </location>
</feature>
<evidence type="ECO:0000313" key="3">
    <source>
        <dbReference type="Proteomes" id="UP000095287"/>
    </source>
</evidence>
<reference evidence="4" key="1">
    <citation type="submission" date="2016-11" db="UniProtKB">
        <authorList>
            <consortium name="WormBaseParasite"/>
        </authorList>
    </citation>
    <scope>IDENTIFICATION</scope>
</reference>
<keyword evidence="2" id="KW-1133">Transmembrane helix</keyword>
<organism evidence="3 4">
    <name type="scientific">Steinernema glaseri</name>
    <dbReference type="NCBI Taxonomy" id="37863"/>
    <lineage>
        <taxon>Eukaryota</taxon>
        <taxon>Metazoa</taxon>
        <taxon>Ecdysozoa</taxon>
        <taxon>Nematoda</taxon>
        <taxon>Chromadorea</taxon>
        <taxon>Rhabditida</taxon>
        <taxon>Tylenchina</taxon>
        <taxon>Panagrolaimomorpha</taxon>
        <taxon>Strongyloidoidea</taxon>
        <taxon>Steinernematidae</taxon>
        <taxon>Steinernema</taxon>
    </lineage>
</organism>
<name>A0A1I7XVZ0_9BILA</name>
<feature type="compositionally biased region" description="Polar residues" evidence="1">
    <location>
        <begin position="151"/>
        <end position="168"/>
    </location>
</feature>
<feature type="transmembrane region" description="Helical" evidence="2">
    <location>
        <begin position="210"/>
        <end position="230"/>
    </location>
</feature>
<evidence type="ECO:0000256" key="2">
    <source>
        <dbReference type="SAM" id="Phobius"/>
    </source>
</evidence>
<dbReference type="WBParaSite" id="L893_g10156.t1">
    <property type="protein sequence ID" value="L893_g10156.t1"/>
    <property type="gene ID" value="L893_g10156"/>
</dbReference>